<sequence length="178" mass="20686">MFEIYLLERTGNSWKLKKNYFNENFPLVFAKTIDEKYQTESSPVMAKLGWAMHHIWSLTSYEIEHFKKAGISAAEAGTMMGKRYAKDFDSPTSFNDNVASGFIWFFQIISPYLEVLKRNETSFTAKISAEIVDKSTDVTQEELFIFNRNVWTEIANYLGGNFEMSVDGDYWIITMNKK</sequence>
<proteinExistence type="predicted"/>
<accession>A0A645ASV4</accession>
<gene>
    <name evidence="1" type="ORF">SDC9_102784</name>
</gene>
<organism evidence="1">
    <name type="scientific">bioreactor metagenome</name>
    <dbReference type="NCBI Taxonomy" id="1076179"/>
    <lineage>
        <taxon>unclassified sequences</taxon>
        <taxon>metagenomes</taxon>
        <taxon>ecological metagenomes</taxon>
    </lineage>
</organism>
<protein>
    <submittedName>
        <fullName evidence="1">Uncharacterized protein</fullName>
    </submittedName>
</protein>
<comment type="caution">
    <text evidence="1">The sequence shown here is derived from an EMBL/GenBank/DDBJ whole genome shotgun (WGS) entry which is preliminary data.</text>
</comment>
<evidence type="ECO:0000313" key="1">
    <source>
        <dbReference type="EMBL" id="MPM55986.1"/>
    </source>
</evidence>
<name>A0A645ASV4_9ZZZZ</name>
<dbReference type="AlphaFoldDB" id="A0A645ASV4"/>
<reference evidence="1" key="1">
    <citation type="submission" date="2019-08" db="EMBL/GenBank/DDBJ databases">
        <authorList>
            <person name="Kucharzyk K."/>
            <person name="Murdoch R.W."/>
            <person name="Higgins S."/>
            <person name="Loffler F."/>
        </authorList>
    </citation>
    <scope>NUCLEOTIDE SEQUENCE</scope>
</reference>
<dbReference type="EMBL" id="VSSQ01015529">
    <property type="protein sequence ID" value="MPM55986.1"/>
    <property type="molecule type" value="Genomic_DNA"/>
</dbReference>